<dbReference type="Pfam" id="PF06365">
    <property type="entry name" value="CD34_antigen"/>
    <property type="match status" value="1"/>
</dbReference>
<evidence type="ECO:0000256" key="13">
    <source>
        <dbReference type="ARBA" id="ARBA00022729"/>
    </source>
</evidence>
<name>A0A8C8W810_PERMB</name>
<evidence type="ECO:0000256" key="4">
    <source>
        <dbReference type="ARBA" id="ARBA00004285"/>
    </source>
</evidence>
<keyword evidence="23" id="KW-1185">Reference proteome</keyword>
<evidence type="ECO:0000256" key="16">
    <source>
        <dbReference type="ARBA" id="ARBA00023136"/>
    </source>
</evidence>
<evidence type="ECO:0000313" key="23">
    <source>
        <dbReference type="Proteomes" id="UP000694547"/>
    </source>
</evidence>
<evidence type="ECO:0000256" key="2">
    <source>
        <dbReference type="ARBA" id="ARBA00004105"/>
    </source>
</evidence>
<dbReference type="GO" id="GO:0032534">
    <property type="term" value="P:regulation of microvillus assembly"/>
    <property type="evidence" value="ECO:0007669"/>
    <property type="project" value="TreeGrafter"/>
</dbReference>
<dbReference type="PANTHER" id="PTHR12067:SF5">
    <property type="entry name" value="PODOCALYXIN"/>
    <property type="match status" value="1"/>
</dbReference>
<evidence type="ECO:0000256" key="7">
    <source>
        <dbReference type="ARBA" id="ARBA00004486"/>
    </source>
</evidence>
<evidence type="ECO:0000256" key="14">
    <source>
        <dbReference type="ARBA" id="ARBA00022889"/>
    </source>
</evidence>
<feature type="transmembrane region" description="Helical" evidence="21">
    <location>
        <begin position="465"/>
        <end position="486"/>
    </location>
</feature>
<feature type="compositionally biased region" description="Low complexity" evidence="20">
    <location>
        <begin position="58"/>
        <end position="80"/>
    </location>
</feature>
<feature type="compositionally biased region" description="Polar residues" evidence="20">
    <location>
        <begin position="253"/>
        <end position="271"/>
    </location>
</feature>
<dbReference type="GO" id="GO:0033634">
    <property type="term" value="P:positive regulation of cell-cell adhesion mediated by integrin"/>
    <property type="evidence" value="ECO:0007669"/>
    <property type="project" value="TreeGrafter"/>
</dbReference>
<dbReference type="Ensembl" id="ENSPEMT00000041979.1">
    <property type="protein sequence ID" value="ENSPEMP00000037026.1"/>
    <property type="gene ID" value="ENSPEMG00000021683.2"/>
</dbReference>
<reference evidence="22 23" key="1">
    <citation type="submission" date="2018-10" db="EMBL/GenBank/DDBJ databases">
        <title>Improved assembly of the deer mouse Peromyscus maniculatus genome.</title>
        <authorList>
            <person name="Lassance J.-M."/>
            <person name="Hoekstra H.E."/>
        </authorList>
    </citation>
    <scope>NUCLEOTIDE SEQUENCE [LARGE SCALE GENOMIC DNA]</scope>
</reference>
<evidence type="ECO:0000256" key="11">
    <source>
        <dbReference type="ARBA" id="ARBA00022475"/>
    </source>
</evidence>
<dbReference type="GO" id="GO:0031528">
    <property type="term" value="C:microvillus membrane"/>
    <property type="evidence" value="ECO:0007669"/>
    <property type="project" value="TreeGrafter"/>
</dbReference>
<dbReference type="GO" id="GO:0030175">
    <property type="term" value="C:filopodium"/>
    <property type="evidence" value="ECO:0007669"/>
    <property type="project" value="UniProtKB-SubCell"/>
</dbReference>
<feature type="compositionally biased region" description="Polar residues" evidence="20">
    <location>
        <begin position="156"/>
        <end position="166"/>
    </location>
</feature>
<feature type="compositionally biased region" description="Acidic residues" evidence="20">
    <location>
        <begin position="82"/>
        <end position="93"/>
    </location>
</feature>
<evidence type="ECO:0000256" key="10">
    <source>
        <dbReference type="ARBA" id="ARBA00017371"/>
    </source>
</evidence>
<protein>
    <recommendedName>
        <fullName evidence="10">Podocalyxin</fullName>
    </recommendedName>
    <alternativeName>
        <fullName evidence="19">Podocalyxin-like protein 1</fullName>
    </alternativeName>
</protein>
<keyword evidence="13" id="KW-0732">Signal</keyword>
<dbReference type="GO" id="GO:0030027">
    <property type="term" value="C:lamellipodium"/>
    <property type="evidence" value="ECO:0007669"/>
    <property type="project" value="UniProtKB-SubCell"/>
</dbReference>
<reference evidence="22" key="2">
    <citation type="submission" date="2025-08" db="UniProtKB">
        <authorList>
            <consortium name="Ensembl"/>
        </authorList>
    </citation>
    <scope>IDENTIFICATION</scope>
</reference>
<feature type="compositionally biased region" description="Polar residues" evidence="20">
    <location>
        <begin position="209"/>
        <end position="223"/>
    </location>
</feature>
<reference evidence="22" key="3">
    <citation type="submission" date="2025-09" db="UniProtKB">
        <authorList>
            <consortium name="Ensembl"/>
        </authorList>
    </citation>
    <scope>IDENTIFICATION</scope>
</reference>
<evidence type="ECO:0000256" key="1">
    <source>
        <dbReference type="ARBA" id="ARBA00003167"/>
    </source>
</evidence>
<evidence type="ECO:0000256" key="5">
    <source>
        <dbReference type="ARBA" id="ARBA00004466"/>
    </source>
</evidence>
<feature type="compositionally biased region" description="Low complexity" evidence="20">
    <location>
        <begin position="94"/>
        <end position="128"/>
    </location>
</feature>
<organism evidence="22 23">
    <name type="scientific">Peromyscus maniculatus bairdii</name>
    <name type="common">Prairie deer mouse</name>
    <dbReference type="NCBI Taxonomy" id="230844"/>
    <lineage>
        <taxon>Eukaryota</taxon>
        <taxon>Metazoa</taxon>
        <taxon>Chordata</taxon>
        <taxon>Craniata</taxon>
        <taxon>Vertebrata</taxon>
        <taxon>Euteleostomi</taxon>
        <taxon>Mammalia</taxon>
        <taxon>Eutheria</taxon>
        <taxon>Euarchontoglires</taxon>
        <taxon>Glires</taxon>
        <taxon>Rodentia</taxon>
        <taxon>Myomorpha</taxon>
        <taxon>Muroidea</taxon>
        <taxon>Cricetidae</taxon>
        <taxon>Neotominae</taxon>
        <taxon>Peromyscus</taxon>
    </lineage>
</organism>
<evidence type="ECO:0000256" key="19">
    <source>
        <dbReference type="ARBA" id="ARBA00031141"/>
    </source>
</evidence>
<evidence type="ECO:0000256" key="12">
    <source>
        <dbReference type="ARBA" id="ARBA00022692"/>
    </source>
</evidence>
<keyword evidence="17" id="KW-0325">Glycoprotein</keyword>
<dbReference type="InterPro" id="IPR017403">
    <property type="entry name" value="PODXL"/>
</dbReference>
<feature type="compositionally biased region" description="Low complexity" evidence="20">
    <location>
        <begin position="227"/>
        <end position="245"/>
    </location>
</feature>
<evidence type="ECO:0000256" key="9">
    <source>
        <dbReference type="ARBA" id="ARBA00007029"/>
    </source>
</evidence>
<dbReference type="GeneTree" id="ENSGT00730000111314"/>
<keyword evidence="15 21" id="KW-1133">Transmembrane helix</keyword>
<evidence type="ECO:0000256" key="15">
    <source>
        <dbReference type="ARBA" id="ARBA00022989"/>
    </source>
</evidence>
<evidence type="ECO:0000256" key="8">
    <source>
        <dbReference type="ARBA" id="ARBA00004510"/>
    </source>
</evidence>
<evidence type="ECO:0000256" key="18">
    <source>
        <dbReference type="ARBA" id="ARBA00023273"/>
    </source>
</evidence>
<evidence type="ECO:0000256" key="3">
    <source>
        <dbReference type="ARBA" id="ARBA00004221"/>
    </source>
</evidence>
<feature type="region of interest" description="Disordered" evidence="20">
    <location>
        <begin position="338"/>
        <end position="376"/>
    </location>
</feature>
<keyword evidence="14" id="KW-0130">Cell adhesion</keyword>
<dbReference type="GO" id="GO:0016477">
    <property type="term" value="P:cell migration"/>
    <property type="evidence" value="ECO:0007669"/>
    <property type="project" value="InterPro"/>
</dbReference>
<keyword evidence="16 21" id="KW-0472">Membrane</keyword>
<evidence type="ECO:0000256" key="20">
    <source>
        <dbReference type="SAM" id="MobiDB-lite"/>
    </source>
</evidence>
<dbReference type="GO" id="GO:0022408">
    <property type="term" value="P:negative regulation of cell-cell adhesion"/>
    <property type="evidence" value="ECO:0007669"/>
    <property type="project" value="TreeGrafter"/>
</dbReference>
<evidence type="ECO:0000256" key="17">
    <source>
        <dbReference type="ARBA" id="ARBA00023180"/>
    </source>
</evidence>
<keyword evidence="12 21" id="KW-0812">Transmembrane</keyword>
<dbReference type="GO" id="GO:0045121">
    <property type="term" value="C:membrane raft"/>
    <property type="evidence" value="ECO:0007669"/>
    <property type="project" value="UniProtKB-SubCell"/>
</dbReference>
<dbReference type="AlphaFoldDB" id="A0A8C8W810"/>
<comment type="similarity">
    <text evidence="9">Belongs to the podocalyxin family.</text>
</comment>
<dbReference type="Proteomes" id="UP000694547">
    <property type="component" value="Chromosome 3"/>
</dbReference>
<feature type="compositionally biased region" description="Polar residues" evidence="20">
    <location>
        <begin position="355"/>
        <end position="374"/>
    </location>
</feature>
<evidence type="ECO:0000256" key="21">
    <source>
        <dbReference type="SAM" id="Phobius"/>
    </source>
</evidence>
<keyword evidence="11" id="KW-1003">Cell membrane</keyword>
<sequence length="563" mass="58653">METGEGCRLQQGKCQSWGVGGIDAPGDELETFTDTPANTWLASVLSLSTAPQASITPTTKSTAATTTKSTAATTSTSKQDSPAEDSPAEDSPAEDSPAAPASTASAKPVTSGPGTTTLSSTQTTTATSPKAPIPGSSPTTTTMQNTTTGQHGGSGITVSASSGPQQDKTDTVTPPGSSAHPGSSAPLGSTGPPGSSGGRSGGNATTTTVPQESDQMTTAASSPTPVPLTTSELPPASTTASAASPGQPMATPAQITDSHSARFTSSPSPVASSDFPVIPGRPTTHGKSFLGIFPHPLSLFLLFLLFPCPSFPLCFLRQGFSGRRQNLISGHPGTASVKCGGRDSCKRQEKGAASRAQSVVSTSESPALSVQQEGSPPDEKLVELLCRSVKASFKPAQDQCTLQVAPIINNQGVAVKNVIIETKLSPKDVFELLKDKWDDLREAGVSHMMLGKEGPPEANEDRFSLPLIITIVCMASFLLLVAALYGCCHQRISQRKDQQRLTEELQTVENGYHDNPTLEVMETPSEMQEKKVVNLNGELGDSWIVPLDNLTKDDLDEEEDTHL</sequence>
<proteinExistence type="inferred from homology"/>
<accession>A0A8C8W810</accession>
<keyword evidence="18" id="KW-0966">Cell projection</keyword>
<dbReference type="InterPro" id="IPR013836">
    <property type="entry name" value="CD34/Podocalyxin"/>
</dbReference>
<evidence type="ECO:0000313" key="22">
    <source>
        <dbReference type="Ensembl" id="ENSPEMP00000037026.1"/>
    </source>
</evidence>
<feature type="compositionally biased region" description="Low complexity" evidence="20">
    <location>
        <begin position="174"/>
        <end position="193"/>
    </location>
</feature>
<evidence type="ECO:0000256" key="6">
    <source>
        <dbReference type="ARBA" id="ARBA00004479"/>
    </source>
</evidence>
<feature type="compositionally biased region" description="Low complexity" evidence="20">
    <location>
        <begin position="139"/>
        <end position="148"/>
    </location>
</feature>
<dbReference type="GO" id="GO:0001726">
    <property type="term" value="C:ruffle"/>
    <property type="evidence" value="ECO:0007669"/>
    <property type="project" value="UniProtKB-SubCell"/>
</dbReference>
<dbReference type="GO" id="GO:0016324">
    <property type="term" value="C:apical plasma membrane"/>
    <property type="evidence" value="ECO:0007669"/>
    <property type="project" value="UniProtKB-SubCell"/>
</dbReference>
<comment type="subcellular location">
    <subcellularLocation>
        <location evidence="3">Apical cell membrane</location>
    </subcellularLocation>
    <subcellularLocation>
        <location evidence="7">Cell projection</location>
        <location evidence="7">Filopodium</location>
    </subcellularLocation>
    <subcellularLocation>
        <location evidence="8">Cell projection</location>
        <location evidence="8">Lamellipodium</location>
    </subcellularLocation>
    <subcellularLocation>
        <location evidence="2">Cell projection</location>
        <location evidence="2">Microvillus</location>
    </subcellularLocation>
    <subcellularLocation>
        <location evidence="5">Cell projection</location>
        <location evidence="5">Ruffle</location>
    </subcellularLocation>
    <subcellularLocation>
        <location evidence="4">Membrane raft</location>
    </subcellularLocation>
    <subcellularLocation>
        <location evidence="6">Membrane</location>
        <topology evidence="6">Single-pass type I membrane protein</topology>
    </subcellularLocation>
</comment>
<dbReference type="GO" id="GO:0007155">
    <property type="term" value="P:cell adhesion"/>
    <property type="evidence" value="ECO:0007669"/>
    <property type="project" value="UniProtKB-KW"/>
</dbReference>
<feature type="region of interest" description="Disordered" evidence="20">
    <location>
        <begin position="49"/>
        <end position="279"/>
    </location>
</feature>
<comment type="function">
    <text evidence="1">Involved in the regulation of both adhesion and cell morphology and cancer progression. Functions as an anti-adhesive molecule that maintains an open filtration pathway between neighboring foot processes in the podocyte by charge repulsion. Acts as a pro-adhesive molecule, enhancing the adherence of cells to immobilized ligands, increasing the rate of migration and cell-cell contacts in an integrin-dependent manner. Induces the formation of apical actin-dependent microvilli. Involved in the formation of a preapical plasma membrane subdomain to set up initial epithelial polarization and the apical lumen formation during renal tubulogenesis. Plays a role in cancer development and aggressiveness by inducing cell migration and invasion through its interaction with the actin-binding protein EZR. Affects EZR-dependent signaling events, leading to increased activities of the MAPK and PI3K pathways in cancer cells.</text>
</comment>
<dbReference type="PANTHER" id="PTHR12067">
    <property type="entry name" value="PODOCALYXIN"/>
    <property type="match status" value="1"/>
</dbReference>
<feature type="compositionally biased region" description="Basic and acidic residues" evidence="20">
    <location>
        <begin position="340"/>
        <end position="352"/>
    </location>
</feature>